<sequence length="157" mass="17497">MATNGALSTSRRSVSGVRQENSVLISVPCVVYVGNLNDGVAPRSFCGVFAIMHMSRTISDPNRIFLSFPFYKEKQLHCKFFVWVDEHLARIGSNGCISDKRHLGEKDVEVVEEKKELDHMMAVLEEKVTALEKKKIPLTCCIDIIVCAVCVGFLFSA</sequence>
<keyword evidence="2" id="KW-1185">Reference proteome</keyword>
<reference evidence="1 2" key="1">
    <citation type="submission" date="2019-01" db="EMBL/GenBank/DDBJ databases">
        <title>Sequencing of cultivated peanut Arachis hypogaea provides insights into genome evolution and oil improvement.</title>
        <authorList>
            <person name="Chen X."/>
        </authorList>
    </citation>
    <scope>NUCLEOTIDE SEQUENCE [LARGE SCALE GENOMIC DNA]</scope>
    <source>
        <strain evidence="2">cv. Fuhuasheng</strain>
        <tissue evidence="1">Leaves</tissue>
    </source>
</reference>
<accession>A0A444XER6</accession>
<dbReference type="EMBL" id="SDMP01000019">
    <property type="protein sequence ID" value="RYQ87963.1"/>
    <property type="molecule type" value="Genomic_DNA"/>
</dbReference>
<dbReference type="Proteomes" id="UP000289738">
    <property type="component" value="Chromosome B09"/>
</dbReference>
<dbReference type="AlphaFoldDB" id="A0A444XER6"/>
<gene>
    <name evidence="1" type="ORF">Ahy_B09g095454</name>
</gene>
<organism evidence="1 2">
    <name type="scientific">Arachis hypogaea</name>
    <name type="common">Peanut</name>
    <dbReference type="NCBI Taxonomy" id="3818"/>
    <lineage>
        <taxon>Eukaryota</taxon>
        <taxon>Viridiplantae</taxon>
        <taxon>Streptophyta</taxon>
        <taxon>Embryophyta</taxon>
        <taxon>Tracheophyta</taxon>
        <taxon>Spermatophyta</taxon>
        <taxon>Magnoliopsida</taxon>
        <taxon>eudicotyledons</taxon>
        <taxon>Gunneridae</taxon>
        <taxon>Pentapetalae</taxon>
        <taxon>rosids</taxon>
        <taxon>fabids</taxon>
        <taxon>Fabales</taxon>
        <taxon>Fabaceae</taxon>
        <taxon>Papilionoideae</taxon>
        <taxon>50 kb inversion clade</taxon>
        <taxon>dalbergioids sensu lato</taxon>
        <taxon>Dalbergieae</taxon>
        <taxon>Pterocarpus clade</taxon>
        <taxon>Arachis</taxon>
    </lineage>
</organism>
<comment type="caution">
    <text evidence="1">The sequence shown here is derived from an EMBL/GenBank/DDBJ whole genome shotgun (WGS) entry which is preliminary data.</text>
</comment>
<evidence type="ECO:0000313" key="1">
    <source>
        <dbReference type="EMBL" id="RYQ87963.1"/>
    </source>
</evidence>
<evidence type="ECO:0000313" key="2">
    <source>
        <dbReference type="Proteomes" id="UP000289738"/>
    </source>
</evidence>
<name>A0A444XER6_ARAHY</name>
<protein>
    <submittedName>
        <fullName evidence="1">Uncharacterized protein</fullName>
    </submittedName>
</protein>
<proteinExistence type="predicted"/>